<organism evidence="1 2">
    <name type="scientific">Armillaria solidipes</name>
    <dbReference type="NCBI Taxonomy" id="1076256"/>
    <lineage>
        <taxon>Eukaryota</taxon>
        <taxon>Fungi</taxon>
        <taxon>Dikarya</taxon>
        <taxon>Basidiomycota</taxon>
        <taxon>Agaricomycotina</taxon>
        <taxon>Agaricomycetes</taxon>
        <taxon>Agaricomycetidae</taxon>
        <taxon>Agaricales</taxon>
        <taxon>Marasmiineae</taxon>
        <taxon>Physalacriaceae</taxon>
        <taxon>Armillaria</taxon>
    </lineage>
</organism>
<sequence length="170" mass="19094">MSVVSGPLLRLALSQAQSECITSQSQQYADMFPLNSSAPTRVHFLKVQPFPATELLCRRRRSLTQRAESSNSYSGPLKIILLGLRPKIHYGCKFLVRADSNEIRKIRTFLVALLIVGRKVLRTDEQSLPRDISSKVQDQSPVHDVSSTIFTHAIFQTRPFSHHETSCATS</sequence>
<dbReference type="EMBL" id="KZ293427">
    <property type="protein sequence ID" value="PBK70248.1"/>
    <property type="molecule type" value="Genomic_DNA"/>
</dbReference>
<reference evidence="2" key="1">
    <citation type="journal article" date="2017" name="Nat. Ecol. Evol.">
        <title>Genome expansion and lineage-specific genetic innovations in the forest pathogenic fungi Armillaria.</title>
        <authorList>
            <person name="Sipos G."/>
            <person name="Prasanna A.N."/>
            <person name="Walter M.C."/>
            <person name="O'Connor E."/>
            <person name="Balint B."/>
            <person name="Krizsan K."/>
            <person name="Kiss B."/>
            <person name="Hess J."/>
            <person name="Varga T."/>
            <person name="Slot J."/>
            <person name="Riley R."/>
            <person name="Boka B."/>
            <person name="Rigling D."/>
            <person name="Barry K."/>
            <person name="Lee J."/>
            <person name="Mihaltcheva S."/>
            <person name="LaButti K."/>
            <person name="Lipzen A."/>
            <person name="Waldron R."/>
            <person name="Moloney N.M."/>
            <person name="Sperisen C."/>
            <person name="Kredics L."/>
            <person name="Vagvoelgyi C."/>
            <person name="Patrignani A."/>
            <person name="Fitzpatrick D."/>
            <person name="Nagy I."/>
            <person name="Doyle S."/>
            <person name="Anderson J.B."/>
            <person name="Grigoriev I.V."/>
            <person name="Gueldener U."/>
            <person name="Muensterkoetter M."/>
            <person name="Nagy L.G."/>
        </authorList>
    </citation>
    <scope>NUCLEOTIDE SEQUENCE [LARGE SCALE GENOMIC DNA]</scope>
    <source>
        <strain evidence="2">28-4</strain>
    </source>
</reference>
<dbReference type="Proteomes" id="UP000218334">
    <property type="component" value="Unassembled WGS sequence"/>
</dbReference>
<proteinExistence type="predicted"/>
<protein>
    <submittedName>
        <fullName evidence="1">Uncharacterized protein</fullName>
    </submittedName>
</protein>
<gene>
    <name evidence="1" type="ORF">ARMSODRAFT_131751</name>
</gene>
<dbReference type="AlphaFoldDB" id="A0A2H3BW21"/>
<accession>A0A2H3BW21</accession>
<evidence type="ECO:0000313" key="1">
    <source>
        <dbReference type="EMBL" id="PBK70248.1"/>
    </source>
</evidence>
<keyword evidence="2" id="KW-1185">Reference proteome</keyword>
<name>A0A2H3BW21_9AGAR</name>
<evidence type="ECO:0000313" key="2">
    <source>
        <dbReference type="Proteomes" id="UP000218334"/>
    </source>
</evidence>